<evidence type="ECO:0000313" key="3">
    <source>
        <dbReference type="RefSeq" id="XP_016974161.1"/>
    </source>
</evidence>
<evidence type="ECO:0000313" key="2">
    <source>
        <dbReference type="Proteomes" id="UP001652680"/>
    </source>
</evidence>
<sequence>MEKSGPNENPLEPFEMDDYDQDYADTLLLLAQIRNLLEISQRMTLVVHLREEINNFAHDHAQYQEYNQLLEQLRYDLNNGCLDLMESLIVKEIVFYEIGDLVETVHLLNVQMDQMADDIECSICRYAYLADE</sequence>
<reference evidence="1" key="3">
    <citation type="submission" date="2025-05" db="UniProtKB">
        <authorList>
            <consortium name="EnsemblMetazoa"/>
        </authorList>
    </citation>
    <scope>IDENTIFICATION</scope>
</reference>
<reference evidence="2" key="1">
    <citation type="journal article" date="2021" name="Elife">
        <title>Highly contiguous assemblies of 101 drosophilid genomes.</title>
        <authorList>
            <person name="Kim B.Y."/>
            <person name="Wang J.R."/>
            <person name="Miller D.E."/>
            <person name="Barmina O."/>
            <person name="Delaney E."/>
            <person name="Thompson A."/>
            <person name="Comeault A.A."/>
            <person name="Peede D."/>
            <person name="D'Agostino E.R."/>
            <person name="Pelaez J."/>
            <person name="Aguilar J.M."/>
            <person name="Haji D."/>
            <person name="Matsunaga T."/>
            <person name="Armstrong E.E."/>
            <person name="Zych M."/>
            <person name="Ogawa Y."/>
            <person name="Stamenkovic-Radak M."/>
            <person name="Jelic M."/>
            <person name="Veselinovic M.S."/>
            <person name="Tanaskovic M."/>
            <person name="Eric P."/>
            <person name="Gao J.J."/>
            <person name="Katoh T.K."/>
            <person name="Toda M.J."/>
            <person name="Watabe H."/>
            <person name="Watada M."/>
            <person name="Davis J.S."/>
            <person name="Moyle L.C."/>
            <person name="Manoli G."/>
            <person name="Bertolini E."/>
            <person name="Kostal V."/>
            <person name="Hawley R.S."/>
            <person name="Takahashi A."/>
            <person name="Jones C.D."/>
            <person name="Price D.K."/>
            <person name="Whiteman N."/>
            <person name="Kopp A."/>
            <person name="Matute D.R."/>
            <person name="Petrov D.A."/>
        </authorList>
    </citation>
    <scope>NUCLEOTIDE SEQUENCE [LARGE SCALE GENOMIC DNA]</scope>
</reference>
<proteinExistence type="predicted"/>
<dbReference type="AlphaFoldDB" id="A0A6P4ELN1"/>
<reference evidence="3" key="2">
    <citation type="submission" date="2025-04" db="UniProtKB">
        <authorList>
            <consortium name="RefSeq"/>
        </authorList>
    </citation>
    <scope>IDENTIFICATION</scope>
</reference>
<gene>
    <name evidence="3" type="primary">LOC108040955</name>
    <name evidence="1" type="synonym">108040955</name>
</gene>
<dbReference type="EnsemblMetazoa" id="XM_017118672.2">
    <property type="protein sequence ID" value="XP_016974161.1"/>
    <property type="gene ID" value="LOC108040955"/>
</dbReference>
<evidence type="ECO:0000313" key="1">
    <source>
        <dbReference type="EnsemblMetazoa" id="XP_016974161.1"/>
    </source>
</evidence>
<dbReference type="GeneID" id="108040955"/>
<accession>A0A6P4ELN1</accession>
<protein>
    <submittedName>
        <fullName evidence="3">Uncharacterized protein LOC108040955</fullName>
    </submittedName>
</protein>
<organism evidence="3">
    <name type="scientific">Drosophila rhopaloa</name>
    <name type="common">Fruit fly</name>
    <dbReference type="NCBI Taxonomy" id="1041015"/>
    <lineage>
        <taxon>Eukaryota</taxon>
        <taxon>Metazoa</taxon>
        <taxon>Ecdysozoa</taxon>
        <taxon>Arthropoda</taxon>
        <taxon>Hexapoda</taxon>
        <taxon>Insecta</taxon>
        <taxon>Pterygota</taxon>
        <taxon>Neoptera</taxon>
        <taxon>Endopterygota</taxon>
        <taxon>Diptera</taxon>
        <taxon>Brachycera</taxon>
        <taxon>Muscomorpha</taxon>
        <taxon>Ephydroidea</taxon>
        <taxon>Drosophilidae</taxon>
        <taxon>Drosophila</taxon>
        <taxon>Sophophora</taxon>
    </lineage>
</organism>
<dbReference type="RefSeq" id="XP_016974161.1">
    <property type="nucleotide sequence ID" value="XM_017118672.1"/>
</dbReference>
<dbReference type="Proteomes" id="UP001652680">
    <property type="component" value="Unassembled WGS sequence"/>
</dbReference>
<keyword evidence="2" id="KW-1185">Reference proteome</keyword>
<name>A0A6P4ELN1_DRORH</name>